<name>A0A137NUR1_CONC2</name>
<accession>A0A137NUR1</accession>
<evidence type="ECO:0000259" key="2">
    <source>
        <dbReference type="Pfam" id="PF07859"/>
    </source>
</evidence>
<dbReference type="InterPro" id="IPR029058">
    <property type="entry name" value="AB_hydrolase_fold"/>
</dbReference>
<dbReference type="PANTHER" id="PTHR48081:SF8">
    <property type="entry name" value="ALPHA_BETA HYDROLASE FOLD-3 DOMAIN-CONTAINING PROTEIN-RELATED"/>
    <property type="match status" value="1"/>
</dbReference>
<dbReference type="InterPro" id="IPR013094">
    <property type="entry name" value="AB_hydrolase_3"/>
</dbReference>
<dbReference type="Proteomes" id="UP000070444">
    <property type="component" value="Unassembled WGS sequence"/>
</dbReference>
<dbReference type="InterPro" id="IPR050300">
    <property type="entry name" value="GDXG_lipolytic_enzyme"/>
</dbReference>
<dbReference type="AlphaFoldDB" id="A0A137NUR1"/>
<evidence type="ECO:0000256" key="1">
    <source>
        <dbReference type="ARBA" id="ARBA00022801"/>
    </source>
</evidence>
<dbReference type="Gene3D" id="3.40.50.1820">
    <property type="entry name" value="alpha/beta hydrolase"/>
    <property type="match status" value="1"/>
</dbReference>
<dbReference type="EMBL" id="KQ964713">
    <property type="protein sequence ID" value="KXN66543.1"/>
    <property type="molecule type" value="Genomic_DNA"/>
</dbReference>
<proteinExistence type="predicted"/>
<feature type="domain" description="Alpha/beta hydrolase fold-3" evidence="2">
    <location>
        <begin position="77"/>
        <end position="150"/>
    </location>
</feature>
<protein>
    <recommendedName>
        <fullName evidence="2">Alpha/beta hydrolase fold-3 domain-containing protein</fullName>
    </recommendedName>
</protein>
<dbReference type="Pfam" id="PF07859">
    <property type="entry name" value="Abhydrolase_3"/>
    <property type="match status" value="1"/>
</dbReference>
<dbReference type="PANTHER" id="PTHR48081">
    <property type="entry name" value="AB HYDROLASE SUPERFAMILY PROTEIN C4A8.06C"/>
    <property type="match status" value="1"/>
</dbReference>
<dbReference type="OrthoDB" id="408631at2759"/>
<evidence type="ECO:0000313" key="4">
    <source>
        <dbReference type="Proteomes" id="UP000070444"/>
    </source>
</evidence>
<dbReference type="SUPFAM" id="SSF53474">
    <property type="entry name" value="alpha/beta-Hydrolases"/>
    <property type="match status" value="1"/>
</dbReference>
<dbReference type="STRING" id="796925.A0A137NUR1"/>
<reference evidence="3 4" key="1">
    <citation type="journal article" date="2015" name="Genome Biol. Evol.">
        <title>Phylogenomic analyses indicate that early fungi evolved digesting cell walls of algal ancestors of land plants.</title>
        <authorList>
            <person name="Chang Y."/>
            <person name="Wang S."/>
            <person name="Sekimoto S."/>
            <person name="Aerts A.L."/>
            <person name="Choi C."/>
            <person name="Clum A."/>
            <person name="LaButti K.M."/>
            <person name="Lindquist E.A."/>
            <person name="Yee Ngan C."/>
            <person name="Ohm R.A."/>
            <person name="Salamov A.A."/>
            <person name="Grigoriev I.V."/>
            <person name="Spatafora J.W."/>
            <person name="Berbee M.L."/>
        </authorList>
    </citation>
    <scope>NUCLEOTIDE SEQUENCE [LARGE SCALE GENOMIC DNA]</scope>
    <source>
        <strain evidence="3 4">NRRL 28638</strain>
    </source>
</reference>
<dbReference type="GO" id="GO:0016787">
    <property type="term" value="F:hydrolase activity"/>
    <property type="evidence" value="ECO:0007669"/>
    <property type="project" value="UniProtKB-KW"/>
</dbReference>
<evidence type="ECO:0000313" key="3">
    <source>
        <dbReference type="EMBL" id="KXN66543.1"/>
    </source>
</evidence>
<keyword evidence="1" id="KW-0378">Hydrolase</keyword>
<sequence>MRDRSLGKLAGGILWSPVLDLTRSQPSARNPNIKDFLEPFWRISPGDCLTVDNDPTFKLLYSGTTKKIRDRMNRDGHYLCKIEHINHPLVSPLCDHNFSNLPPLLIQSGMSEVFRDEAYLYAKKIYKSLNAKNSGNIKLQLFEEMPHCFMIVPGFDKDENCLREALIFIRKCLECGELGNGEGEEKRGGNFECYLVNTKNEIKSYTPNFKVASIPTWN</sequence>
<organism evidence="3 4">
    <name type="scientific">Conidiobolus coronatus (strain ATCC 28846 / CBS 209.66 / NRRL 28638)</name>
    <name type="common">Delacroixia coronata</name>
    <dbReference type="NCBI Taxonomy" id="796925"/>
    <lineage>
        <taxon>Eukaryota</taxon>
        <taxon>Fungi</taxon>
        <taxon>Fungi incertae sedis</taxon>
        <taxon>Zoopagomycota</taxon>
        <taxon>Entomophthoromycotina</taxon>
        <taxon>Entomophthoromycetes</taxon>
        <taxon>Entomophthorales</taxon>
        <taxon>Ancylistaceae</taxon>
        <taxon>Conidiobolus</taxon>
    </lineage>
</organism>
<keyword evidence="4" id="KW-1185">Reference proteome</keyword>
<gene>
    <name evidence="3" type="ORF">CONCODRAFT_11588</name>
</gene>